<evidence type="ECO:0000259" key="6">
    <source>
        <dbReference type="PROSITE" id="PS50157"/>
    </source>
</evidence>
<dbReference type="AlphaFoldDB" id="A0ABD3LQR4"/>
<evidence type="ECO:0000313" key="8">
    <source>
        <dbReference type="Proteomes" id="UP001634007"/>
    </source>
</evidence>
<name>A0ABD3LQR4_EUCGL</name>
<sequence>MSNLGLKQLCICHRPVSEKPRKKQRNLYFCMSILGLRNSSSELSLLISFPRYLLIWCLRKVLSFLTIGKMEASSSVDIRHYFHVDILFLDLELLKVCSCDSQNGPSHNKCFSSFMFEYCIHQASSFLGSEQQVVSYVCLSFTSVLSLTPALWAITSDADSPYSDSDTDEGLPINVTAQADVPAKKAPVTANANAAKPNLASAKQKVKIVESNEDGKNEGDDDEDADVSSDDDAEDDSGDEDMVDGGDESSDEDDDDSEEGESSEEEEPKARPSKKRPADSVLKTPASDKKSKLETPQKTDGKKASEHVATPYPSKQAGKAIASKGQAKQQTPNSNEFSCKPCNRSFKSDQALQSHNKAKHGGS</sequence>
<dbReference type="PROSITE" id="PS00028">
    <property type="entry name" value="ZINC_FINGER_C2H2_1"/>
    <property type="match status" value="1"/>
</dbReference>
<dbReference type="Pfam" id="PF12171">
    <property type="entry name" value="zf-C2H2_jaz"/>
    <property type="match status" value="1"/>
</dbReference>
<dbReference type="EMBL" id="JBJKBG010000001">
    <property type="protein sequence ID" value="KAL3754089.1"/>
    <property type="molecule type" value="Genomic_DNA"/>
</dbReference>
<dbReference type="InterPro" id="IPR036236">
    <property type="entry name" value="Znf_C2H2_sf"/>
</dbReference>
<comment type="caution">
    <text evidence="7">The sequence shown here is derived from an EMBL/GenBank/DDBJ whole genome shotgun (WGS) entry which is preliminary data.</text>
</comment>
<keyword evidence="1" id="KW-0479">Metal-binding</keyword>
<feature type="domain" description="C2H2-type" evidence="6">
    <location>
        <begin position="337"/>
        <end position="363"/>
    </location>
</feature>
<gene>
    <name evidence="7" type="ORF">ACJRO7_001351</name>
</gene>
<dbReference type="SUPFAM" id="SSF57667">
    <property type="entry name" value="beta-beta-alpha zinc fingers"/>
    <property type="match status" value="1"/>
</dbReference>
<dbReference type="PROSITE" id="PS50157">
    <property type="entry name" value="ZINC_FINGER_C2H2_2"/>
    <property type="match status" value="1"/>
</dbReference>
<feature type="compositionally biased region" description="Basic and acidic residues" evidence="5">
    <location>
        <begin position="286"/>
        <end position="306"/>
    </location>
</feature>
<evidence type="ECO:0000256" key="1">
    <source>
        <dbReference type="ARBA" id="ARBA00022723"/>
    </source>
</evidence>
<reference evidence="7 8" key="1">
    <citation type="submission" date="2024-11" db="EMBL/GenBank/DDBJ databases">
        <title>Chromosome-level genome assembly of Eucalyptus globulus Labill. provides insights into its genome evolution.</title>
        <authorList>
            <person name="Li X."/>
        </authorList>
    </citation>
    <scope>NUCLEOTIDE SEQUENCE [LARGE SCALE GENOMIC DNA]</scope>
    <source>
        <strain evidence="7">CL2024</strain>
        <tissue evidence="7">Fresh tender leaves</tissue>
    </source>
</reference>
<organism evidence="7 8">
    <name type="scientific">Eucalyptus globulus</name>
    <name type="common">Tasmanian blue gum</name>
    <dbReference type="NCBI Taxonomy" id="34317"/>
    <lineage>
        <taxon>Eukaryota</taxon>
        <taxon>Viridiplantae</taxon>
        <taxon>Streptophyta</taxon>
        <taxon>Embryophyta</taxon>
        <taxon>Tracheophyta</taxon>
        <taxon>Spermatophyta</taxon>
        <taxon>Magnoliopsida</taxon>
        <taxon>eudicotyledons</taxon>
        <taxon>Gunneridae</taxon>
        <taxon>Pentapetalae</taxon>
        <taxon>rosids</taxon>
        <taxon>malvids</taxon>
        <taxon>Myrtales</taxon>
        <taxon>Myrtaceae</taxon>
        <taxon>Myrtoideae</taxon>
        <taxon>Eucalypteae</taxon>
        <taxon>Eucalyptus</taxon>
    </lineage>
</organism>
<accession>A0ABD3LQR4</accession>
<dbReference type="InterPro" id="IPR013087">
    <property type="entry name" value="Znf_C2H2_type"/>
</dbReference>
<evidence type="ECO:0000256" key="4">
    <source>
        <dbReference type="PROSITE-ProRule" id="PRU00042"/>
    </source>
</evidence>
<feature type="compositionally biased region" description="Polar residues" evidence="5">
    <location>
        <begin position="326"/>
        <end position="337"/>
    </location>
</feature>
<dbReference type="GO" id="GO:0008270">
    <property type="term" value="F:zinc ion binding"/>
    <property type="evidence" value="ECO:0007669"/>
    <property type="project" value="UniProtKB-KW"/>
</dbReference>
<evidence type="ECO:0000256" key="5">
    <source>
        <dbReference type="SAM" id="MobiDB-lite"/>
    </source>
</evidence>
<keyword evidence="3" id="KW-0862">Zinc</keyword>
<evidence type="ECO:0000256" key="2">
    <source>
        <dbReference type="ARBA" id="ARBA00022771"/>
    </source>
</evidence>
<dbReference type="InterPro" id="IPR022755">
    <property type="entry name" value="Znf_C2H2_jaz"/>
</dbReference>
<dbReference type="Proteomes" id="UP001634007">
    <property type="component" value="Unassembled WGS sequence"/>
</dbReference>
<evidence type="ECO:0000313" key="7">
    <source>
        <dbReference type="EMBL" id="KAL3754089.1"/>
    </source>
</evidence>
<keyword evidence="8" id="KW-1185">Reference proteome</keyword>
<feature type="region of interest" description="Disordered" evidence="5">
    <location>
        <begin position="188"/>
        <end position="363"/>
    </location>
</feature>
<keyword evidence="2 4" id="KW-0863">Zinc-finger</keyword>
<feature type="compositionally biased region" description="Acidic residues" evidence="5">
    <location>
        <begin position="219"/>
        <end position="267"/>
    </location>
</feature>
<feature type="compositionally biased region" description="Basic and acidic residues" evidence="5">
    <location>
        <begin position="207"/>
        <end position="218"/>
    </location>
</feature>
<proteinExistence type="predicted"/>
<protein>
    <recommendedName>
        <fullName evidence="6">C2H2-type domain-containing protein</fullName>
    </recommendedName>
</protein>
<evidence type="ECO:0000256" key="3">
    <source>
        <dbReference type="ARBA" id="ARBA00022833"/>
    </source>
</evidence>